<gene>
    <name evidence="2" type="ORF">SAMN02745823_03560</name>
</gene>
<sequence length="137" mass="15290">MRNLDLLRRQHDEILAIIGDIEGLIRKNDPAKTAPEMALAVNTLSGKLKMHLLSEDQHLYPALMDSSDPALKSTASDFYAEMGHLAETFAKFVQDYNVPAKILRDTGKFAADSKKVFDAVKNRISRESSRLYPLAEG</sequence>
<keyword evidence="3" id="KW-1185">Reference proteome</keyword>
<accession>A0A1M5ZD62</accession>
<dbReference type="InterPro" id="IPR012312">
    <property type="entry name" value="Hemerythrin-like"/>
</dbReference>
<evidence type="ECO:0000259" key="1">
    <source>
        <dbReference type="Pfam" id="PF01814"/>
    </source>
</evidence>
<dbReference type="EMBL" id="FQXV01000017">
    <property type="protein sequence ID" value="SHI22165.1"/>
    <property type="molecule type" value="Genomic_DNA"/>
</dbReference>
<name>A0A1M5ZD62_9FIRM</name>
<feature type="domain" description="Hemerythrin-like" evidence="1">
    <location>
        <begin position="4"/>
        <end position="135"/>
    </location>
</feature>
<protein>
    <submittedName>
        <fullName evidence="2">Hemerythrin HHE cation binding domain-containing protein</fullName>
    </submittedName>
</protein>
<evidence type="ECO:0000313" key="3">
    <source>
        <dbReference type="Proteomes" id="UP000183995"/>
    </source>
</evidence>
<dbReference type="STRING" id="1123282.SAMN02745823_03560"/>
<dbReference type="Proteomes" id="UP000183995">
    <property type="component" value="Unassembled WGS sequence"/>
</dbReference>
<dbReference type="Pfam" id="PF01814">
    <property type="entry name" value="Hemerythrin"/>
    <property type="match status" value="1"/>
</dbReference>
<dbReference type="AlphaFoldDB" id="A0A1M5ZD62"/>
<proteinExistence type="predicted"/>
<reference evidence="2 3" key="1">
    <citation type="submission" date="2016-11" db="EMBL/GenBank/DDBJ databases">
        <authorList>
            <person name="Jaros S."/>
            <person name="Januszkiewicz K."/>
            <person name="Wedrychowicz H."/>
        </authorList>
    </citation>
    <scope>NUCLEOTIDE SEQUENCE [LARGE SCALE GENOMIC DNA]</scope>
    <source>
        <strain evidence="2 3">DSM 10068</strain>
    </source>
</reference>
<organism evidence="2 3">
    <name type="scientific">Sporobacter termitidis DSM 10068</name>
    <dbReference type="NCBI Taxonomy" id="1123282"/>
    <lineage>
        <taxon>Bacteria</taxon>
        <taxon>Bacillati</taxon>
        <taxon>Bacillota</taxon>
        <taxon>Clostridia</taxon>
        <taxon>Eubacteriales</taxon>
        <taxon>Oscillospiraceae</taxon>
        <taxon>Sporobacter</taxon>
    </lineage>
</organism>
<dbReference type="RefSeq" id="WP_073082285.1">
    <property type="nucleotide sequence ID" value="NZ_FQXV01000017.1"/>
</dbReference>
<dbReference type="OrthoDB" id="360658at2"/>
<evidence type="ECO:0000313" key="2">
    <source>
        <dbReference type="EMBL" id="SHI22165.1"/>
    </source>
</evidence>
<dbReference type="Gene3D" id="1.20.120.520">
    <property type="entry name" value="nmb1532 protein domain like"/>
    <property type="match status" value="1"/>
</dbReference>